<accession>A0ABN8QFQ5</accession>
<feature type="compositionally biased region" description="Basic residues" evidence="1">
    <location>
        <begin position="119"/>
        <end position="129"/>
    </location>
</feature>
<proteinExistence type="predicted"/>
<feature type="region of interest" description="Disordered" evidence="1">
    <location>
        <begin position="49"/>
        <end position="141"/>
    </location>
</feature>
<evidence type="ECO:0000313" key="2">
    <source>
        <dbReference type="EMBL" id="CAH3160920.1"/>
    </source>
</evidence>
<reference evidence="2 3" key="1">
    <citation type="submission" date="2022-05" db="EMBL/GenBank/DDBJ databases">
        <authorList>
            <consortium name="Genoscope - CEA"/>
            <person name="William W."/>
        </authorList>
    </citation>
    <scope>NUCLEOTIDE SEQUENCE [LARGE SCALE GENOMIC DNA]</scope>
</reference>
<organism evidence="2 3">
    <name type="scientific">Porites lobata</name>
    <dbReference type="NCBI Taxonomy" id="104759"/>
    <lineage>
        <taxon>Eukaryota</taxon>
        <taxon>Metazoa</taxon>
        <taxon>Cnidaria</taxon>
        <taxon>Anthozoa</taxon>
        <taxon>Hexacorallia</taxon>
        <taxon>Scleractinia</taxon>
        <taxon>Fungiina</taxon>
        <taxon>Poritidae</taxon>
        <taxon>Porites</taxon>
    </lineage>
</organism>
<evidence type="ECO:0000313" key="3">
    <source>
        <dbReference type="Proteomes" id="UP001159405"/>
    </source>
</evidence>
<keyword evidence="3" id="KW-1185">Reference proteome</keyword>
<feature type="compositionally biased region" description="Basic and acidic residues" evidence="1">
    <location>
        <begin position="88"/>
        <end position="100"/>
    </location>
</feature>
<comment type="caution">
    <text evidence="2">The sequence shown here is derived from an EMBL/GenBank/DDBJ whole genome shotgun (WGS) entry which is preliminary data.</text>
</comment>
<dbReference type="EMBL" id="CALNXK010000118">
    <property type="protein sequence ID" value="CAH3160920.1"/>
    <property type="molecule type" value="Genomic_DNA"/>
</dbReference>
<feature type="compositionally biased region" description="Basic residues" evidence="1">
    <location>
        <begin position="68"/>
        <end position="81"/>
    </location>
</feature>
<dbReference type="Proteomes" id="UP001159405">
    <property type="component" value="Unassembled WGS sequence"/>
</dbReference>
<name>A0ABN8QFQ5_9CNID</name>
<evidence type="ECO:0000256" key="1">
    <source>
        <dbReference type="SAM" id="MobiDB-lite"/>
    </source>
</evidence>
<protein>
    <submittedName>
        <fullName evidence="2">Uncharacterized protein</fullName>
    </submittedName>
</protein>
<sequence length="155" mass="16995">MVTVAVIGEITTMKGTEVEDHGHVPPGAQMAAAVINKAVIVNVRATAHDHLRDHPCHHPSRSTEGVRRRGGSRSRPPRRRNGSSCGEQSRHSQRESDRPRSPSRSPLPPPSRSTEGVRRRGGSRSRPPIRRNGSSLGQQSRHSQLTFCIVCHPCC</sequence>
<gene>
    <name evidence="2" type="ORF">PLOB_00004266</name>
</gene>